<sequence length="149" mass="15738">MKNSFIAAAAAIVSITATPAFADSAIDTQSMVEIATPQKQQAVNLPISKFDLAGVANQQDHSFMATMTNTFEPGYRVKNEGASPTEQSSIGIANLFVPQEFSYRSTAQDSGVDAVTPGRFLSSSIRSDFLSDAGPAAFDKSSVGVRFGF</sequence>
<name>A0ABN1A4H5_9SPHN</name>
<dbReference type="EMBL" id="BAAAEM010000002">
    <property type="protein sequence ID" value="GAA0467384.1"/>
    <property type="molecule type" value="Genomic_DNA"/>
</dbReference>
<keyword evidence="1" id="KW-0732">Signal</keyword>
<evidence type="ECO:0000313" key="3">
    <source>
        <dbReference type="Proteomes" id="UP001500713"/>
    </source>
</evidence>
<dbReference type="RefSeq" id="WP_229953938.1">
    <property type="nucleotide sequence ID" value="NZ_BAAAEM010000002.1"/>
</dbReference>
<accession>A0ABN1A4H5</accession>
<evidence type="ECO:0008006" key="4">
    <source>
        <dbReference type="Google" id="ProtNLM"/>
    </source>
</evidence>
<evidence type="ECO:0000256" key="1">
    <source>
        <dbReference type="SAM" id="SignalP"/>
    </source>
</evidence>
<reference evidence="2 3" key="1">
    <citation type="journal article" date="2019" name="Int. J. Syst. Evol. Microbiol.">
        <title>The Global Catalogue of Microorganisms (GCM) 10K type strain sequencing project: providing services to taxonomists for standard genome sequencing and annotation.</title>
        <authorList>
            <consortium name="The Broad Institute Genomics Platform"/>
            <consortium name="The Broad Institute Genome Sequencing Center for Infectious Disease"/>
            <person name="Wu L."/>
            <person name="Ma J."/>
        </authorList>
    </citation>
    <scope>NUCLEOTIDE SEQUENCE [LARGE SCALE GENOMIC DNA]</scope>
    <source>
        <strain evidence="2 3">JCM 14162</strain>
    </source>
</reference>
<feature type="chain" id="PRO_5045669266" description="TonB-dependent receptor" evidence="1">
    <location>
        <begin position="23"/>
        <end position="149"/>
    </location>
</feature>
<comment type="caution">
    <text evidence="2">The sequence shown here is derived from an EMBL/GenBank/DDBJ whole genome shotgun (WGS) entry which is preliminary data.</text>
</comment>
<dbReference type="Proteomes" id="UP001500713">
    <property type="component" value="Unassembled WGS sequence"/>
</dbReference>
<gene>
    <name evidence="2" type="ORF">GCM10009096_05200</name>
</gene>
<evidence type="ECO:0000313" key="2">
    <source>
        <dbReference type="EMBL" id="GAA0467384.1"/>
    </source>
</evidence>
<organism evidence="2 3">
    <name type="scientific">Parasphingorhabdus litoris</name>
    <dbReference type="NCBI Taxonomy" id="394733"/>
    <lineage>
        <taxon>Bacteria</taxon>
        <taxon>Pseudomonadati</taxon>
        <taxon>Pseudomonadota</taxon>
        <taxon>Alphaproteobacteria</taxon>
        <taxon>Sphingomonadales</taxon>
        <taxon>Sphingomonadaceae</taxon>
        <taxon>Parasphingorhabdus</taxon>
    </lineage>
</organism>
<proteinExistence type="predicted"/>
<keyword evidence="3" id="KW-1185">Reference proteome</keyword>
<protein>
    <recommendedName>
        <fullName evidence="4">TonB-dependent receptor</fullName>
    </recommendedName>
</protein>
<feature type="signal peptide" evidence="1">
    <location>
        <begin position="1"/>
        <end position="22"/>
    </location>
</feature>